<dbReference type="PANTHER" id="PTHR20875:SF7">
    <property type="entry name" value="EF-HAND DOMAIN-CONTAINING PROTEIN"/>
    <property type="match status" value="1"/>
</dbReference>
<keyword evidence="1" id="KW-0479">Metal-binding</keyword>
<accession>A0A1L8GY08</accession>
<dbReference type="KEGG" id="xla:108711010"/>
<dbReference type="PANTHER" id="PTHR20875">
    <property type="entry name" value="EF-HAND CALCIUM-BINDING DOMAIN-CONTAINING PROTEIN 6-RELATED"/>
    <property type="match status" value="1"/>
</dbReference>
<evidence type="ECO:0000313" key="4">
    <source>
        <dbReference type="RefSeq" id="XP_018107796.1"/>
    </source>
</evidence>
<dbReference type="Gene3D" id="1.10.238.10">
    <property type="entry name" value="EF-hand"/>
    <property type="match status" value="4"/>
</dbReference>
<dbReference type="OMA" id="QFRENDG"/>
<proteinExistence type="predicted"/>
<dbReference type="Proteomes" id="UP000186698">
    <property type="component" value="Chromosome 3L"/>
</dbReference>
<evidence type="ECO:0000256" key="1">
    <source>
        <dbReference type="ARBA" id="ARBA00022723"/>
    </source>
</evidence>
<dbReference type="RefSeq" id="XP_018107796.1">
    <property type="nucleotide sequence ID" value="XM_018252307.2"/>
</dbReference>
<dbReference type="STRING" id="8355.A0A1L8GY08"/>
<reference evidence="4" key="1">
    <citation type="submission" date="2025-08" db="UniProtKB">
        <authorList>
            <consortium name="RefSeq"/>
        </authorList>
    </citation>
    <scope>IDENTIFICATION</scope>
    <source>
        <strain evidence="4">J_2021</strain>
        <tissue evidence="4">Erythrocytes</tissue>
    </source>
</reference>
<gene>
    <name evidence="4" type="primary">LOC108711010</name>
</gene>
<dbReference type="AlphaFoldDB" id="A0A1L8GY08"/>
<dbReference type="GeneID" id="108711010"/>
<protein>
    <submittedName>
        <fullName evidence="4">Uncharacterized protein LOC108711010</fullName>
    </submittedName>
</protein>
<dbReference type="OrthoDB" id="26525at2759"/>
<dbReference type="PROSITE" id="PS00018">
    <property type="entry name" value="EF_HAND_1"/>
    <property type="match status" value="1"/>
</dbReference>
<keyword evidence="2" id="KW-0106">Calcium</keyword>
<dbReference type="CTD" id="108711010"/>
<dbReference type="SUPFAM" id="SSF47473">
    <property type="entry name" value="EF-hand"/>
    <property type="match status" value="3"/>
</dbReference>
<sequence length="735" mass="85206">MSEISLFLPRIYKSCSKDVDSASLLIEGQRRLFNRSNLSSRESWDCGTMPPAPGDKNNRAVTARPYISYSKTWAPGHKNKEAIRAQTAGGHHSVLDINELLAIIEDKINNSHHYVQQMFRNNDPKGKGIISREALTRVLWSMCGFLTTQQISHLLNRLNLTGHSSISFNDLKNCFQNSKVHKSGWIKPNTAKHFQSNNGKLEITLASEATTINQRLWDLLAEGLKKCDSFHKYLPPSCLHSSGLVTFQQFKDALKAVSLPYSDDKVEDMWTRFWNTTSAVVPTAVLFRKLGLTFPVLSNNTILHETIRRRTEEIISRVKEKLNEPCVSMMQEFSKLDSSQTGLISRCDFRHFLAAFSIPMKPVDMEHLLARFNLRRRDGMVDFLTFAEKLNSRSSLSFMKKMLEGKKQRINDDIDGHEESHREFLTAVQAEWRLFLLCQGPFVRLLTQFRENDGAGSGFVSCEVFKEVMEKMQIELTEEHMKTLVHSLSLQDSSYLSYTKFLSLIQDRPAPFELIEEVEKLSTLIKIHHRIDKIRYRKSIEMDLSRYNYSQTRRDLQELNSIVWDMLQNKFWPFCKLFISTCRNDDCTADKEKLDAIFVRMHLILLPEELQELWSSLPVTFPVEAISLQKLLKHFIRLRKPENSGPKKINRVEMIQLKLATDIVRCWREIKCVLKKRDPHGTGQVSFPDICAVFLALNIRINPVEFDTLCQVFDLHQDGNFHYIPFLRFYIDRIK</sequence>
<organism evidence="3 4">
    <name type="scientific">Xenopus laevis</name>
    <name type="common">African clawed frog</name>
    <dbReference type="NCBI Taxonomy" id="8355"/>
    <lineage>
        <taxon>Eukaryota</taxon>
        <taxon>Metazoa</taxon>
        <taxon>Chordata</taxon>
        <taxon>Craniata</taxon>
        <taxon>Vertebrata</taxon>
        <taxon>Euteleostomi</taxon>
        <taxon>Amphibia</taxon>
        <taxon>Batrachia</taxon>
        <taxon>Anura</taxon>
        <taxon>Pipoidea</taxon>
        <taxon>Pipidae</taxon>
        <taxon>Xenopodinae</taxon>
        <taxon>Xenopus</taxon>
        <taxon>Xenopus</taxon>
    </lineage>
</organism>
<keyword evidence="3" id="KW-1185">Reference proteome</keyword>
<dbReference type="InterPro" id="IPR018247">
    <property type="entry name" value="EF_Hand_1_Ca_BS"/>
</dbReference>
<dbReference type="InterPro" id="IPR052603">
    <property type="entry name" value="EFCB6"/>
</dbReference>
<dbReference type="InterPro" id="IPR011992">
    <property type="entry name" value="EF-hand-dom_pair"/>
</dbReference>
<name>A0A1L8GY08_XENLA</name>
<evidence type="ECO:0000313" key="3">
    <source>
        <dbReference type="Proteomes" id="UP000186698"/>
    </source>
</evidence>
<evidence type="ECO:0000256" key="2">
    <source>
        <dbReference type="ARBA" id="ARBA00022837"/>
    </source>
</evidence>
<dbReference type="GO" id="GO:0046872">
    <property type="term" value="F:metal ion binding"/>
    <property type="evidence" value="ECO:0007669"/>
    <property type="project" value="UniProtKB-KW"/>
</dbReference>
<dbReference type="Bgee" id="108711010">
    <property type="expression patterns" value="Expressed in neurula embryo and 2 other cell types or tissues"/>
</dbReference>
<dbReference type="PaxDb" id="8355-A0A1L8GY08"/>